<dbReference type="Gramene" id="LPERR10G00880.1">
    <property type="protein sequence ID" value="LPERR10G00880.1"/>
    <property type="gene ID" value="LPERR10G00880"/>
</dbReference>
<evidence type="ECO:0000313" key="3">
    <source>
        <dbReference type="Proteomes" id="UP000032180"/>
    </source>
</evidence>
<dbReference type="GO" id="GO:0004535">
    <property type="term" value="F:poly(A)-specific ribonuclease activity"/>
    <property type="evidence" value="ECO:0007669"/>
    <property type="project" value="InterPro"/>
</dbReference>
<accession>A0A0D9XHH0</accession>
<dbReference type="Proteomes" id="UP000032180">
    <property type="component" value="Chromosome 10"/>
</dbReference>
<dbReference type="SUPFAM" id="SSF53098">
    <property type="entry name" value="Ribonuclease H-like"/>
    <property type="match status" value="1"/>
</dbReference>
<evidence type="ECO:0000256" key="1">
    <source>
        <dbReference type="SAM" id="MobiDB-lite"/>
    </source>
</evidence>
<reference evidence="2 3" key="1">
    <citation type="submission" date="2012-08" db="EMBL/GenBank/DDBJ databases">
        <title>Oryza genome evolution.</title>
        <authorList>
            <person name="Wing R.A."/>
        </authorList>
    </citation>
    <scope>NUCLEOTIDE SEQUENCE</scope>
</reference>
<organism evidence="2 3">
    <name type="scientific">Leersia perrieri</name>
    <dbReference type="NCBI Taxonomy" id="77586"/>
    <lineage>
        <taxon>Eukaryota</taxon>
        <taxon>Viridiplantae</taxon>
        <taxon>Streptophyta</taxon>
        <taxon>Embryophyta</taxon>
        <taxon>Tracheophyta</taxon>
        <taxon>Spermatophyta</taxon>
        <taxon>Magnoliopsida</taxon>
        <taxon>Liliopsida</taxon>
        <taxon>Poales</taxon>
        <taxon>Poaceae</taxon>
        <taxon>BOP clade</taxon>
        <taxon>Oryzoideae</taxon>
        <taxon>Oryzeae</taxon>
        <taxon>Oryzinae</taxon>
        <taxon>Leersia</taxon>
    </lineage>
</organism>
<proteinExistence type="predicted"/>
<dbReference type="GO" id="GO:0003676">
    <property type="term" value="F:nucleic acid binding"/>
    <property type="evidence" value="ECO:0007669"/>
    <property type="project" value="InterPro"/>
</dbReference>
<name>A0A0D9XHH0_9ORYZ</name>
<dbReference type="PANTHER" id="PTHR10797">
    <property type="entry name" value="CCR4-NOT TRANSCRIPTION COMPLEX SUBUNIT"/>
    <property type="match status" value="1"/>
</dbReference>
<feature type="compositionally biased region" description="Polar residues" evidence="1">
    <location>
        <begin position="61"/>
        <end position="70"/>
    </location>
</feature>
<dbReference type="HOGENOM" id="CLU_027974_1_1_1"/>
<feature type="region of interest" description="Disordered" evidence="1">
    <location>
        <begin position="45"/>
        <end position="70"/>
    </location>
</feature>
<dbReference type="InterPro" id="IPR012337">
    <property type="entry name" value="RNaseH-like_sf"/>
</dbReference>
<dbReference type="Gene3D" id="3.30.420.10">
    <property type="entry name" value="Ribonuclease H-like superfamily/Ribonuclease H"/>
    <property type="match status" value="1"/>
</dbReference>
<evidence type="ECO:0000313" key="2">
    <source>
        <dbReference type="EnsemblPlants" id="LPERR10G00880.1"/>
    </source>
</evidence>
<reference evidence="3" key="2">
    <citation type="submission" date="2013-12" db="EMBL/GenBank/DDBJ databases">
        <authorList>
            <person name="Yu Y."/>
            <person name="Lee S."/>
            <person name="de Baynast K."/>
            <person name="Wissotski M."/>
            <person name="Liu L."/>
            <person name="Talag J."/>
            <person name="Goicoechea J."/>
            <person name="Angelova A."/>
            <person name="Jetty R."/>
            <person name="Kudrna D."/>
            <person name="Golser W."/>
            <person name="Rivera L."/>
            <person name="Zhang J."/>
            <person name="Wing R."/>
        </authorList>
    </citation>
    <scope>NUCLEOTIDE SEQUENCE</scope>
</reference>
<dbReference type="GO" id="GO:0030014">
    <property type="term" value="C:CCR4-NOT complex"/>
    <property type="evidence" value="ECO:0007669"/>
    <property type="project" value="InterPro"/>
</dbReference>
<feature type="compositionally biased region" description="Basic residues" evidence="1">
    <location>
        <begin position="47"/>
        <end position="57"/>
    </location>
</feature>
<reference evidence="2" key="3">
    <citation type="submission" date="2015-04" db="UniProtKB">
        <authorList>
            <consortium name="EnsemblPlants"/>
        </authorList>
    </citation>
    <scope>IDENTIFICATION</scope>
</reference>
<sequence length="296" mass="31765">MQAGVYVRRVTAYNLAAEMSTISSFLHQFPIITIHVDHPIDILLPSSHRRRRRRGTKKGNDSPSSSNNNYRQAKARIDELDALQLGITLCDANGRLPLTVAPVGGGGGAVETAWQIGFSDFDLAAHYHHAVVDTDAVARHRAAGVDFEGLRARGVPAAAFARALFAAAIGHRRLTWVAFGGLYGFGFLLKILTGGAPLPDTAEGFVSWLTEFLGGEVYDGEYVAARLKDAGVVDMGGELVSVARALGAPAAEVAVPRQAGEKSLVACQVFMRMTGLFFAYHNVAVHRAKIHGLHCH</sequence>
<dbReference type="AlphaFoldDB" id="A0A0D9XHH0"/>
<keyword evidence="3" id="KW-1185">Reference proteome</keyword>
<dbReference type="EnsemblPlants" id="LPERR10G00880.1">
    <property type="protein sequence ID" value="LPERR10G00880.1"/>
    <property type="gene ID" value="LPERR10G00880"/>
</dbReference>
<protein>
    <submittedName>
        <fullName evidence="2">Uncharacterized protein</fullName>
    </submittedName>
</protein>
<dbReference type="InterPro" id="IPR039637">
    <property type="entry name" value="CNOT7/CNOT8/Pop2"/>
</dbReference>
<dbReference type="STRING" id="77586.A0A0D9XHH0"/>
<dbReference type="eggNOG" id="KOG0304">
    <property type="taxonomic scope" value="Eukaryota"/>
</dbReference>
<dbReference type="InterPro" id="IPR036397">
    <property type="entry name" value="RNaseH_sf"/>
</dbReference>